<dbReference type="EMBL" id="KL367628">
    <property type="protein sequence ID" value="KFD61284.1"/>
    <property type="molecule type" value="Genomic_DNA"/>
</dbReference>
<dbReference type="AlphaFoldDB" id="A0A085M0E2"/>
<proteinExistence type="predicted"/>
<dbReference type="EMBL" id="KL363250">
    <property type="protein sequence ID" value="KFD50688.1"/>
    <property type="molecule type" value="Genomic_DNA"/>
</dbReference>
<organism evidence="1 3">
    <name type="scientific">Trichuris suis</name>
    <name type="common">pig whipworm</name>
    <dbReference type="NCBI Taxonomy" id="68888"/>
    <lineage>
        <taxon>Eukaryota</taxon>
        <taxon>Metazoa</taxon>
        <taxon>Ecdysozoa</taxon>
        <taxon>Nematoda</taxon>
        <taxon>Enoplea</taxon>
        <taxon>Dorylaimia</taxon>
        <taxon>Trichinellida</taxon>
        <taxon>Trichuridae</taxon>
        <taxon>Trichuris</taxon>
    </lineage>
</organism>
<keyword evidence="3" id="KW-1185">Reference proteome</keyword>
<gene>
    <name evidence="1" type="ORF">M513_08495</name>
    <name evidence="2" type="ORF">M514_08495</name>
</gene>
<dbReference type="Proteomes" id="UP000030758">
    <property type="component" value="Unassembled WGS sequence"/>
</dbReference>
<accession>A0A085M0E2</accession>
<dbReference type="Proteomes" id="UP000030764">
    <property type="component" value="Unassembled WGS sequence"/>
</dbReference>
<evidence type="ECO:0000313" key="2">
    <source>
        <dbReference type="EMBL" id="KFD61284.1"/>
    </source>
</evidence>
<evidence type="ECO:0000313" key="3">
    <source>
        <dbReference type="Proteomes" id="UP000030764"/>
    </source>
</evidence>
<name>A0A085M0E2_9BILA</name>
<sequence length="103" mass="11346">MCGQRESNSETPTQETVAIRFRIKCTDSASLLSMERLERNGIILTVLSKATHMSEALLEGRMLYSCCKTLRVNAQDSPGPIISGKIKSDITALACLILKKFLV</sequence>
<reference evidence="1 3" key="1">
    <citation type="journal article" date="2014" name="Nat. Genet.">
        <title>Genome and transcriptome of the porcine whipworm Trichuris suis.</title>
        <authorList>
            <person name="Jex A.R."/>
            <person name="Nejsum P."/>
            <person name="Schwarz E.M."/>
            <person name="Hu L."/>
            <person name="Young N.D."/>
            <person name="Hall R.S."/>
            <person name="Korhonen P.K."/>
            <person name="Liao S."/>
            <person name="Thamsborg S."/>
            <person name="Xia J."/>
            <person name="Xu P."/>
            <person name="Wang S."/>
            <person name="Scheerlinck J.P."/>
            <person name="Hofmann A."/>
            <person name="Sternberg P.W."/>
            <person name="Wang J."/>
            <person name="Gasser R.B."/>
        </authorList>
    </citation>
    <scope>NUCLEOTIDE SEQUENCE [LARGE SCALE GENOMIC DNA]</scope>
    <source>
        <strain evidence="2">DCEP-RM93F</strain>
        <strain evidence="1">DCEP-RM93M</strain>
    </source>
</reference>
<protein>
    <submittedName>
        <fullName evidence="1">Uncharacterized protein</fullName>
    </submittedName>
</protein>
<evidence type="ECO:0000313" key="1">
    <source>
        <dbReference type="EMBL" id="KFD50688.1"/>
    </source>
</evidence>